<dbReference type="EMBL" id="LBYI01000058">
    <property type="protein sequence ID" value="KKR47680.1"/>
    <property type="molecule type" value="Genomic_DNA"/>
</dbReference>
<dbReference type="SMART" id="SM00316">
    <property type="entry name" value="S1"/>
    <property type="match status" value="1"/>
</dbReference>
<dbReference type="InterPro" id="IPR003029">
    <property type="entry name" value="S1_domain"/>
</dbReference>
<dbReference type="Pfam" id="PF00575">
    <property type="entry name" value="S1"/>
    <property type="match status" value="1"/>
</dbReference>
<feature type="domain" description="S1 motif" evidence="1">
    <location>
        <begin position="1"/>
        <end position="59"/>
    </location>
</feature>
<evidence type="ECO:0000259" key="1">
    <source>
        <dbReference type="PROSITE" id="PS50126"/>
    </source>
</evidence>
<dbReference type="SUPFAM" id="SSF50249">
    <property type="entry name" value="Nucleic acid-binding proteins"/>
    <property type="match status" value="1"/>
</dbReference>
<gene>
    <name evidence="2" type="ORF">UT84_C0058G0002</name>
</gene>
<dbReference type="AlphaFoldDB" id="A0A0G0TKW1"/>
<sequence>MYVVRITPYGVIVSLEGGVEGLIHMSKIPPNVEYQVGQKINCTVESIESKARKIALVPVIREKPVLYR</sequence>
<evidence type="ECO:0000313" key="3">
    <source>
        <dbReference type="Proteomes" id="UP000034531"/>
    </source>
</evidence>
<dbReference type="Gene3D" id="2.40.50.140">
    <property type="entry name" value="Nucleic acid-binding proteins"/>
    <property type="match status" value="1"/>
</dbReference>
<protein>
    <recommendedName>
        <fullName evidence="1">S1 motif domain-containing protein</fullName>
    </recommendedName>
</protein>
<reference evidence="2 3" key="1">
    <citation type="journal article" date="2015" name="Nature">
        <title>rRNA introns, odd ribosomes, and small enigmatic genomes across a large radiation of phyla.</title>
        <authorList>
            <person name="Brown C.T."/>
            <person name="Hug L.A."/>
            <person name="Thomas B.C."/>
            <person name="Sharon I."/>
            <person name="Castelle C.J."/>
            <person name="Singh A."/>
            <person name="Wilkins M.J."/>
            <person name="Williams K.H."/>
            <person name="Banfield J.F."/>
        </authorList>
    </citation>
    <scope>NUCLEOTIDE SEQUENCE [LARGE SCALE GENOMIC DNA]</scope>
</reference>
<accession>A0A0G0TKW1</accession>
<comment type="caution">
    <text evidence="2">The sequence shown here is derived from an EMBL/GenBank/DDBJ whole genome shotgun (WGS) entry which is preliminary data.</text>
</comment>
<organism evidence="2 3">
    <name type="scientific">Candidatus Curtissbacteria bacterium GW2011_GWA1_40_16</name>
    <dbReference type="NCBI Taxonomy" id="1618405"/>
    <lineage>
        <taxon>Bacteria</taxon>
        <taxon>Candidatus Curtissiibacteriota</taxon>
    </lineage>
</organism>
<dbReference type="Proteomes" id="UP000034531">
    <property type="component" value="Unassembled WGS sequence"/>
</dbReference>
<name>A0A0G0TKW1_9BACT</name>
<dbReference type="PROSITE" id="PS50126">
    <property type="entry name" value="S1"/>
    <property type="match status" value="1"/>
</dbReference>
<dbReference type="GO" id="GO:0003676">
    <property type="term" value="F:nucleic acid binding"/>
    <property type="evidence" value="ECO:0007669"/>
    <property type="project" value="InterPro"/>
</dbReference>
<proteinExistence type="predicted"/>
<dbReference type="InterPro" id="IPR012340">
    <property type="entry name" value="NA-bd_OB-fold"/>
</dbReference>
<evidence type="ECO:0000313" key="2">
    <source>
        <dbReference type="EMBL" id="KKR47680.1"/>
    </source>
</evidence>